<dbReference type="GO" id="GO:0012505">
    <property type="term" value="C:endomembrane system"/>
    <property type="evidence" value="ECO:0007669"/>
    <property type="project" value="UniProtKB-SubCell"/>
</dbReference>
<protein>
    <recommendedName>
        <fullName evidence="8">EF-hand domain-containing protein</fullName>
    </recommendedName>
</protein>
<evidence type="ECO:0000256" key="3">
    <source>
        <dbReference type="ARBA" id="ARBA00022490"/>
    </source>
</evidence>
<keyword evidence="3" id="KW-0963">Cytoplasm</keyword>
<name>A0AAE0Q4E4_9TELE</name>
<dbReference type="Pfam" id="PF13202">
    <property type="entry name" value="EF-hand_5"/>
    <property type="match status" value="2"/>
</dbReference>
<evidence type="ECO:0000256" key="5">
    <source>
        <dbReference type="ARBA" id="ARBA00022737"/>
    </source>
</evidence>
<dbReference type="InterPro" id="IPR011992">
    <property type="entry name" value="EF-hand-dom_pair"/>
</dbReference>
<dbReference type="AlphaFoldDB" id="A0AAE0Q4E4"/>
<dbReference type="EMBL" id="JAUCMX010000022">
    <property type="protein sequence ID" value="KAK3513160.1"/>
    <property type="molecule type" value="Genomic_DNA"/>
</dbReference>
<gene>
    <name evidence="9" type="ORF">QTP70_008540</name>
</gene>
<dbReference type="PANTHER" id="PTHR46735:SF7">
    <property type="entry name" value="SORCIN"/>
    <property type="match status" value="1"/>
</dbReference>
<dbReference type="PROSITE" id="PS50222">
    <property type="entry name" value="EF_HAND_2"/>
    <property type="match status" value="1"/>
</dbReference>
<dbReference type="InterPro" id="IPR002048">
    <property type="entry name" value="EF_hand_dom"/>
</dbReference>
<evidence type="ECO:0000313" key="10">
    <source>
        <dbReference type="Proteomes" id="UP001274896"/>
    </source>
</evidence>
<keyword evidence="6" id="KW-0106">Calcium</keyword>
<comment type="subcellular location">
    <subcellularLocation>
        <location evidence="2">Cytoplasm</location>
    </subcellularLocation>
    <subcellularLocation>
        <location evidence="1">Endomembrane system</location>
    </subcellularLocation>
</comment>
<evidence type="ECO:0000256" key="7">
    <source>
        <dbReference type="ARBA" id="ARBA00023136"/>
    </source>
</evidence>
<accession>A0AAE0Q4E4</accession>
<keyword evidence="10" id="KW-1185">Reference proteome</keyword>
<dbReference type="PROSITE" id="PS00018">
    <property type="entry name" value="EF_HAND_1"/>
    <property type="match status" value="1"/>
</dbReference>
<evidence type="ECO:0000259" key="8">
    <source>
        <dbReference type="PROSITE" id="PS50222"/>
    </source>
</evidence>
<dbReference type="SMART" id="SM00054">
    <property type="entry name" value="EFh"/>
    <property type="match status" value="2"/>
</dbReference>
<evidence type="ECO:0000256" key="1">
    <source>
        <dbReference type="ARBA" id="ARBA00004308"/>
    </source>
</evidence>
<evidence type="ECO:0000256" key="2">
    <source>
        <dbReference type="ARBA" id="ARBA00004496"/>
    </source>
</evidence>
<dbReference type="InterPro" id="IPR018247">
    <property type="entry name" value="EF_Hand_1_Ca_BS"/>
</dbReference>
<keyword evidence="7" id="KW-0472">Membrane</keyword>
<dbReference type="Gene3D" id="1.10.238.10">
    <property type="entry name" value="EF-hand"/>
    <property type="match status" value="1"/>
</dbReference>
<dbReference type="GO" id="GO:0005737">
    <property type="term" value="C:cytoplasm"/>
    <property type="evidence" value="ECO:0007669"/>
    <property type="project" value="UniProtKB-SubCell"/>
</dbReference>
<keyword evidence="5" id="KW-0677">Repeat</keyword>
<feature type="domain" description="EF-hand" evidence="8">
    <location>
        <begin position="123"/>
        <end position="158"/>
    </location>
</feature>
<proteinExistence type="predicted"/>
<dbReference type="Proteomes" id="UP001274896">
    <property type="component" value="Unassembled WGS sequence"/>
</dbReference>
<dbReference type="PANTHER" id="PTHR46735">
    <property type="entry name" value="CALPAIN, SMALL SUBUNIT 1 A-RELATED"/>
    <property type="match status" value="1"/>
</dbReference>
<evidence type="ECO:0000256" key="6">
    <source>
        <dbReference type="ARBA" id="ARBA00022837"/>
    </source>
</evidence>
<keyword evidence="4" id="KW-0479">Metal-binding</keyword>
<evidence type="ECO:0000313" key="9">
    <source>
        <dbReference type="EMBL" id="KAK3513160.1"/>
    </source>
</evidence>
<evidence type="ECO:0000256" key="4">
    <source>
        <dbReference type="ARBA" id="ARBA00022723"/>
    </source>
</evidence>
<comment type="caution">
    <text evidence="9">The sequence shown here is derived from an EMBL/GenBank/DDBJ whole genome shotgun (WGS) entry which is preliminary data.</text>
</comment>
<dbReference type="Gene3D" id="6.10.140.900">
    <property type="match status" value="1"/>
</dbReference>
<dbReference type="GO" id="GO:0005509">
    <property type="term" value="F:calcium ion binding"/>
    <property type="evidence" value="ECO:0007669"/>
    <property type="project" value="InterPro"/>
</dbReference>
<dbReference type="SUPFAM" id="SSF47473">
    <property type="entry name" value="EF-hand"/>
    <property type="match status" value="1"/>
</dbReference>
<organism evidence="9 10">
    <name type="scientific">Hemibagrus guttatus</name>
    <dbReference type="NCBI Taxonomy" id="175788"/>
    <lineage>
        <taxon>Eukaryota</taxon>
        <taxon>Metazoa</taxon>
        <taxon>Chordata</taxon>
        <taxon>Craniata</taxon>
        <taxon>Vertebrata</taxon>
        <taxon>Euteleostomi</taxon>
        <taxon>Actinopterygii</taxon>
        <taxon>Neopterygii</taxon>
        <taxon>Teleostei</taxon>
        <taxon>Ostariophysi</taxon>
        <taxon>Siluriformes</taxon>
        <taxon>Bagridae</taxon>
        <taxon>Hemibagrus</taxon>
    </lineage>
</organism>
<reference evidence="9" key="1">
    <citation type="submission" date="2023-06" db="EMBL/GenBank/DDBJ databases">
        <title>Male Hemibagrus guttatus genome.</title>
        <authorList>
            <person name="Bian C."/>
        </authorList>
    </citation>
    <scope>NUCLEOTIDE SEQUENCE</scope>
    <source>
        <strain evidence="9">Male_cb2023</strain>
        <tissue evidence="9">Muscle</tissue>
    </source>
</reference>
<sequence length="217" mass="24489">MRNFRVVFSTITGLEAWIHLDMVDIMNIGLVAHFSKITFRITQAGFPGGFPGQQQDPLFGYFTAIAGQDGHISAEELQTCLTQANFSGGYKPFNLETCRLMIGMLDRDMSGTMGFPEFKELWAVINGWKQHFMSIDKDMSGTVDPQEMQQAVSSMGYRLSPQAMNCIIKRYSTQGRITFDDYVACCVKLRALTGTLDNFYILTAFLSSFIYHRSTVF</sequence>